<proteinExistence type="inferred from homology"/>
<dbReference type="Proteomes" id="UP000470200">
    <property type="component" value="Unassembled WGS sequence"/>
</dbReference>
<comment type="similarity">
    <text evidence="1 4">Belongs to the glycerate kinase type-1 family.</text>
</comment>
<evidence type="ECO:0000256" key="3">
    <source>
        <dbReference type="ARBA" id="ARBA00022777"/>
    </source>
</evidence>
<gene>
    <name evidence="5" type="ORF">GA629_09270</name>
</gene>
<dbReference type="Gene3D" id="3.40.50.10350">
    <property type="entry name" value="Glycerate kinase, domain 1"/>
    <property type="match status" value="1"/>
</dbReference>
<evidence type="ECO:0000256" key="2">
    <source>
        <dbReference type="ARBA" id="ARBA00022679"/>
    </source>
</evidence>
<dbReference type="InterPro" id="IPR018193">
    <property type="entry name" value="Glyc_kinase_flavodox-like_fold"/>
</dbReference>
<dbReference type="PIRSF" id="PIRSF006078">
    <property type="entry name" value="GlxK"/>
    <property type="match status" value="1"/>
</dbReference>
<name>A0A6A2RBP6_BIFAD</name>
<keyword evidence="2 4" id="KW-0808">Transferase</keyword>
<sequence length="400" mass="40558">MRILLAPDSFKEAASAEAIAQAMARGIKRGNPQAECRLMPLSDGGEGLTQALVHATAGTLHNVETVDAIGRPITAQFGFLGNNHASCILRTAVVELASASGLEQVSPADRNALSASTFGTGLLIRAAIDAGANRIVLGLGGSATTDGGTGLARALGFRFLDTAGHDIPLGGGSLVDLERIDDSEVPDFVKNVPIVLACDVTNPLTGPEGAAHVFAPQKGANTAQIELLDQGLANLAHAIMQYNGRDIERIPGTGAAGGTGGGMLGLFNTTVRPGIELVLDLTHGREACAWADVIITGEGSIDSQTPYGKVPSGIAKLAQSQGKPTIAIGGTVTRDPHTIEALNETGIVATFGIAPGPADLATLIANTERNVEITCAAIAGTLRVASATAVTAATSPCESA</sequence>
<dbReference type="Gene3D" id="3.90.1510.10">
    <property type="entry name" value="Glycerate kinase, domain 2"/>
    <property type="match status" value="1"/>
</dbReference>
<evidence type="ECO:0000256" key="1">
    <source>
        <dbReference type="ARBA" id="ARBA00006284"/>
    </source>
</evidence>
<dbReference type="PANTHER" id="PTHR21599">
    <property type="entry name" value="GLYCERATE KINASE"/>
    <property type="match status" value="1"/>
</dbReference>
<dbReference type="SUPFAM" id="SSF110738">
    <property type="entry name" value="Glycerate kinase I"/>
    <property type="match status" value="1"/>
</dbReference>
<reference evidence="5 6" key="1">
    <citation type="journal article" date="2019" name="Nat. Med.">
        <title>A library of human gut bacterial isolates paired with longitudinal multiomics data enables mechanistic microbiome research.</title>
        <authorList>
            <person name="Poyet M."/>
            <person name="Groussin M."/>
            <person name="Gibbons S.M."/>
            <person name="Avila-Pacheco J."/>
            <person name="Jiang X."/>
            <person name="Kearney S.M."/>
            <person name="Perrotta A.R."/>
            <person name="Berdy B."/>
            <person name="Zhao S."/>
            <person name="Lieberman T.D."/>
            <person name="Swanson P.K."/>
            <person name="Smith M."/>
            <person name="Roesemann S."/>
            <person name="Alexander J.E."/>
            <person name="Rich S.A."/>
            <person name="Livny J."/>
            <person name="Vlamakis H."/>
            <person name="Clish C."/>
            <person name="Bullock K."/>
            <person name="Deik A."/>
            <person name="Scott J."/>
            <person name="Pierce K.A."/>
            <person name="Xavier R.J."/>
            <person name="Alm E.J."/>
        </authorList>
    </citation>
    <scope>NUCLEOTIDE SEQUENCE [LARGE SCALE GENOMIC DNA]</scope>
    <source>
        <strain evidence="5 6">BIOML-A105</strain>
    </source>
</reference>
<dbReference type="InterPro" id="IPR004381">
    <property type="entry name" value="Glycerate_kinase"/>
</dbReference>
<dbReference type="InterPro" id="IPR036129">
    <property type="entry name" value="Glycerate_kinase_sf"/>
</dbReference>
<evidence type="ECO:0000256" key="4">
    <source>
        <dbReference type="PIRNR" id="PIRNR006078"/>
    </source>
</evidence>
<dbReference type="PANTHER" id="PTHR21599:SF0">
    <property type="entry name" value="GLYCERATE KINASE"/>
    <property type="match status" value="1"/>
</dbReference>
<dbReference type="AlphaFoldDB" id="A0A6A2RBP6"/>
<dbReference type="EMBL" id="WDIP01000012">
    <property type="protein sequence ID" value="KAB5883027.1"/>
    <property type="molecule type" value="Genomic_DNA"/>
</dbReference>
<accession>A0A6A2RBP6</accession>
<organism evidence="5 6">
    <name type="scientific">Bifidobacterium adolescentis</name>
    <dbReference type="NCBI Taxonomy" id="1680"/>
    <lineage>
        <taxon>Bacteria</taxon>
        <taxon>Bacillati</taxon>
        <taxon>Actinomycetota</taxon>
        <taxon>Actinomycetes</taxon>
        <taxon>Bifidobacteriales</taxon>
        <taxon>Bifidobacteriaceae</taxon>
        <taxon>Bifidobacterium</taxon>
    </lineage>
</organism>
<keyword evidence="3 4" id="KW-0418">Kinase</keyword>
<dbReference type="InterPro" id="IPR018197">
    <property type="entry name" value="Glycerate_kinase_RE-like"/>
</dbReference>
<evidence type="ECO:0000313" key="6">
    <source>
        <dbReference type="Proteomes" id="UP000470200"/>
    </source>
</evidence>
<dbReference type="GO" id="GO:0031388">
    <property type="term" value="P:organic acid phosphorylation"/>
    <property type="evidence" value="ECO:0007669"/>
    <property type="project" value="UniProtKB-UniRule"/>
</dbReference>
<comment type="caution">
    <text evidence="5">The sequence shown here is derived from an EMBL/GenBank/DDBJ whole genome shotgun (WGS) entry which is preliminary data.</text>
</comment>
<dbReference type="RefSeq" id="WP_130082328.1">
    <property type="nucleotide sequence ID" value="NZ_RCXE01000006.1"/>
</dbReference>
<dbReference type="NCBIfam" id="TIGR00045">
    <property type="entry name" value="glycerate kinase"/>
    <property type="match status" value="1"/>
</dbReference>
<protein>
    <submittedName>
        <fullName evidence="5">Glycerate kinase</fullName>
    </submittedName>
</protein>
<dbReference type="Pfam" id="PF02595">
    <property type="entry name" value="Gly_kinase"/>
    <property type="match status" value="1"/>
</dbReference>
<evidence type="ECO:0000313" key="5">
    <source>
        <dbReference type="EMBL" id="KAB5883027.1"/>
    </source>
</evidence>
<dbReference type="GO" id="GO:0008887">
    <property type="term" value="F:glycerate kinase activity"/>
    <property type="evidence" value="ECO:0007669"/>
    <property type="project" value="UniProtKB-UniRule"/>
</dbReference>